<keyword evidence="4" id="KW-1185">Reference proteome</keyword>
<name>A0ABS8YRW6_9RHOB</name>
<dbReference type="Pfam" id="PF13400">
    <property type="entry name" value="Tad"/>
    <property type="match status" value="1"/>
</dbReference>
<feature type="domain" description="Putative Flp pilus-assembly TadG-like N-terminal" evidence="2">
    <location>
        <begin position="17"/>
        <end position="63"/>
    </location>
</feature>
<evidence type="ECO:0000313" key="3">
    <source>
        <dbReference type="EMBL" id="MCE5972025.1"/>
    </source>
</evidence>
<evidence type="ECO:0000256" key="1">
    <source>
        <dbReference type="SAM" id="Phobius"/>
    </source>
</evidence>
<organism evidence="3 4">
    <name type="scientific">Rhodobacter flavimaris</name>
    <dbReference type="NCBI Taxonomy" id="2907145"/>
    <lineage>
        <taxon>Bacteria</taxon>
        <taxon>Pseudomonadati</taxon>
        <taxon>Pseudomonadota</taxon>
        <taxon>Alphaproteobacteria</taxon>
        <taxon>Rhodobacterales</taxon>
        <taxon>Rhodobacter group</taxon>
        <taxon>Rhodobacter</taxon>
    </lineage>
</organism>
<protein>
    <submittedName>
        <fullName evidence="3">Pilus assembly protein TadG-related protein</fullName>
    </submittedName>
</protein>
<dbReference type="EMBL" id="JAJUOS010000001">
    <property type="protein sequence ID" value="MCE5972025.1"/>
    <property type="molecule type" value="Genomic_DNA"/>
</dbReference>
<dbReference type="Proteomes" id="UP001521181">
    <property type="component" value="Unassembled WGS sequence"/>
</dbReference>
<evidence type="ECO:0000313" key="4">
    <source>
        <dbReference type="Proteomes" id="UP001521181"/>
    </source>
</evidence>
<keyword evidence="1" id="KW-1133">Transmembrane helix</keyword>
<comment type="caution">
    <text evidence="3">The sequence shown here is derived from an EMBL/GenBank/DDBJ whole genome shotgun (WGS) entry which is preliminary data.</text>
</comment>
<evidence type="ECO:0000259" key="2">
    <source>
        <dbReference type="Pfam" id="PF13400"/>
    </source>
</evidence>
<accession>A0ABS8YRW6</accession>
<gene>
    <name evidence="3" type="ORF">LZA78_00785</name>
</gene>
<dbReference type="RefSeq" id="WP_233675054.1">
    <property type="nucleotide sequence ID" value="NZ_JAJUOS010000001.1"/>
</dbReference>
<proteinExistence type="predicted"/>
<keyword evidence="1" id="KW-0472">Membrane</keyword>
<reference evidence="3 4" key="1">
    <citation type="submission" date="2021-12" db="EMBL/GenBank/DDBJ databases">
        <title>Sinirhodobacter sp. WL0062 is a bacterium isolated from seawater.</title>
        <authorList>
            <person name="Wang L."/>
            <person name="He W."/>
            <person name="Zhang D.-F."/>
        </authorList>
    </citation>
    <scope>NUCLEOTIDE SEQUENCE [LARGE SCALE GENOMIC DNA]</scope>
    <source>
        <strain evidence="3 4">WL0062</strain>
    </source>
</reference>
<dbReference type="InterPro" id="IPR028087">
    <property type="entry name" value="Tad_N"/>
</dbReference>
<feature type="transmembrane region" description="Helical" evidence="1">
    <location>
        <begin position="20"/>
        <end position="38"/>
    </location>
</feature>
<keyword evidence="1" id="KW-0812">Transmembrane</keyword>
<sequence length="486" mass="50613">MPSVKHHISKFARDENGVIIVFWALCLVVVLGFVALSFDLGRYGITRTEYQAFADHVALSAAGELDGGTDAITRAHAAAALIADKQHFGIADKTLNGGSDYTLTFFTDLPASDAAAMTLQTTDATEAAYVRATVTPTTVLGTFVNAFSSLMGGGAMDGDIQASAVAGFSLYVCDVTPLMFCVPSGYKADANIGDMILLRSGGQGSAWGPGDFGFIDPSDLQVDEKGPCAGLNGQNLASCLIGAIGSITRCVKQKGIDTEPGQKQGIEDAVFNVRFDIYKSVMNGEKNDPAYAPAPNVIKGVVPNGAGQSCIGQNEQISPDTVALPRDDCFASGTCPYARIGNGIWANGREAYETKNYGTTNKYPNAVTRYDYYLAEIDASKAASGADILSGRAETGLPTCSNQTPAGPERRVIIAAGVDCTANPVSGAAVDVPVQEFFKIFLTEPVGDDGTSPPTVGIWGEIIGSASDGSGGGTGGLVRDVVQLYR</sequence>